<keyword evidence="4" id="KW-1185">Reference proteome</keyword>
<proteinExistence type="predicted"/>
<dbReference type="KEGG" id="clf:GJQ69_06005"/>
<organism evidence="1 3">
    <name type="scientific">Caproicibacterium lactatifermentans</name>
    <dbReference type="NCBI Taxonomy" id="2666138"/>
    <lineage>
        <taxon>Bacteria</taxon>
        <taxon>Bacillati</taxon>
        <taxon>Bacillota</taxon>
        <taxon>Clostridia</taxon>
        <taxon>Eubacteriales</taxon>
        <taxon>Oscillospiraceae</taxon>
        <taxon>Caproicibacterium</taxon>
    </lineage>
</organism>
<dbReference type="Proteomes" id="UP000501316">
    <property type="component" value="Chromosome"/>
</dbReference>
<reference evidence="2" key="3">
    <citation type="journal article" date="2022" name="Int. J. Syst. Evol. Microbiol.">
        <title>Caproicibacterium lactatifermentans sp. nov., isolated from pit clay used for the production of Chinese strong aroma-type liquor.</title>
        <authorList>
            <person name="Wang H."/>
            <person name="Gu Y."/>
            <person name="Zhao D."/>
            <person name="Qiao Z."/>
            <person name="Zheng J."/>
            <person name="Gao J."/>
            <person name="Ren C."/>
            <person name="Xu Y."/>
        </authorList>
    </citation>
    <scope>NUCLEOTIDE SEQUENCE</scope>
    <source>
        <strain evidence="2">JNU-WLY1368</strain>
    </source>
</reference>
<name>A0A859DUU6_9FIRM</name>
<evidence type="ECO:0000313" key="1">
    <source>
        <dbReference type="EMBL" id="QKN24073.1"/>
    </source>
</evidence>
<evidence type="ECO:0008006" key="5">
    <source>
        <dbReference type="Google" id="ProtNLM"/>
    </source>
</evidence>
<reference evidence="2" key="2">
    <citation type="journal article" date="2021" name="Appl. Environ. Microbiol.">
        <title>Adaptability of a Caproate-Producing Bacterium Contributes to Its Dominance in an Anaerobic Fermentation System.</title>
        <authorList>
            <person name="Wang H."/>
            <person name="Gu Y."/>
            <person name="Zhou W."/>
            <person name="Zhao D."/>
            <person name="Qiao Z."/>
            <person name="Zheng J."/>
            <person name="Gao J."/>
            <person name="Chen X."/>
            <person name="Ren C."/>
            <person name="Xu Y."/>
        </authorList>
    </citation>
    <scope>NUCLEOTIDE SEQUENCE</scope>
    <source>
        <strain evidence="2">JNU-WLY1368</strain>
    </source>
</reference>
<dbReference type="Proteomes" id="UP000509623">
    <property type="component" value="Chromosome"/>
</dbReference>
<dbReference type="EMBL" id="CP046051">
    <property type="protein sequence ID" value="QKN24073.1"/>
    <property type="molecule type" value="Genomic_DNA"/>
</dbReference>
<gene>
    <name evidence="1" type="ORF">GJQ69_06005</name>
    <name evidence="2" type="ORF">GKP14_07535</name>
</gene>
<dbReference type="EMBL" id="CP046161">
    <property type="protein sequence ID" value="QKO30859.1"/>
    <property type="molecule type" value="Genomic_DNA"/>
</dbReference>
<dbReference type="AlphaFoldDB" id="A0A859DUU6"/>
<protein>
    <recommendedName>
        <fullName evidence="5">Transposase</fullName>
    </recommendedName>
</protein>
<evidence type="ECO:0000313" key="3">
    <source>
        <dbReference type="Proteomes" id="UP000501316"/>
    </source>
</evidence>
<evidence type="ECO:0000313" key="2">
    <source>
        <dbReference type="EMBL" id="QKO30859.1"/>
    </source>
</evidence>
<sequence length="86" mass="9971">MISPSGWLQASSASSRTLREKVHKPRNKVIRSAPGKRVNLLVYIRAKLRAGKGICYERWARIFNLKHGIQQIRNIFYFSIDNNLCQ</sequence>
<reference evidence="3 4" key="1">
    <citation type="submission" date="2019-11" db="EMBL/GenBank/DDBJ databases">
        <authorList>
            <person name="Ren C."/>
            <person name="Wang H."/>
            <person name="Xu Y."/>
        </authorList>
    </citation>
    <scope>NUCLEOTIDE SEQUENCE [LARGE SCALE GENOMIC DNA]</scope>
    <source>
        <strain evidence="4">JNU-WLY1368</strain>
        <strain evidence="1 3">LBM 19010</strain>
    </source>
</reference>
<accession>A0A859DUU6</accession>
<evidence type="ECO:0000313" key="4">
    <source>
        <dbReference type="Proteomes" id="UP000509623"/>
    </source>
</evidence>